<dbReference type="Proteomes" id="UP000239210">
    <property type="component" value="Unassembled WGS sequence"/>
</dbReference>
<evidence type="ECO:0000313" key="3">
    <source>
        <dbReference type="Proteomes" id="UP000239210"/>
    </source>
</evidence>
<evidence type="ECO:0000259" key="1">
    <source>
        <dbReference type="Pfam" id="PF05050"/>
    </source>
</evidence>
<sequence>MLALHRLLLTRTPGLYFHVRNVGRKVVGTRRNQRRLFSELVHPGDLVLDVGANIGEFTAAFRDLAARVVAVEPQPRLSEHLHRRFRADDGVTVVQTAVSDHAGEALLFCTTADALATLEEERVTGATGAGAELEWGTSITVPLNTLDTLVAEHGAPTLVKIDVEGHELGALRGLTTVRPSVFFEVNRPGAYEVLDLLAERGYTEFLLRLGERPDWVTRRVMSAAEARDHIAGTPDHCDCLALSPDPDVSASRRPAPAPGG</sequence>
<comment type="caution">
    <text evidence="2">The sequence shown here is derived from an EMBL/GenBank/DDBJ whole genome shotgun (WGS) entry which is preliminary data.</text>
</comment>
<keyword evidence="2" id="KW-0808">Transferase</keyword>
<accession>A0A2T0U1W2</accession>
<dbReference type="InterPro" id="IPR052514">
    <property type="entry name" value="SAM-dependent_MTase"/>
</dbReference>
<dbReference type="GO" id="GO:0032259">
    <property type="term" value="P:methylation"/>
    <property type="evidence" value="ECO:0007669"/>
    <property type="project" value="UniProtKB-KW"/>
</dbReference>
<dbReference type="GO" id="GO:0008168">
    <property type="term" value="F:methyltransferase activity"/>
    <property type="evidence" value="ECO:0007669"/>
    <property type="project" value="UniProtKB-KW"/>
</dbReference>
<feature type="domain" description="Methyltransferase FkbM" evidence="1">
    <location>
        <begin position="49"/>
        <end position="202"/>
    </location>
</feature>
<organism evidence="2 3">
    <name type="scientific">Geodermatophilus tzadiensis</name>
    <dbReference type="NCBI Taxonomy" id="1137988"/>
    <lineage>
        <taxon>Bacteria</taxon>
        <taxon>Bacillati</taxon>
        <taxon>Actinomycetota</taxon>
        <taxon>Actinomycetes</taxon>
        <taxon>Geodermatophilales</taxon>
        <taxon>Geodermatophilaceae</taxon>
        <taxon>Geodermatophilus</taxon>
    </lineage>
</organism>
<name>A0A2T0U1W2_9ACTN</name>
<dbReference type="EMBL" id="PVTG01000001">
    <property type="protein sequence ID" value="PRY51911.1"/>
    <property type="molecule type" value="Genomic_DNA"/>
</dbReference>
<protein>
    <submittedName>
        <fullName evidence="2">FkbM family methyltransferase</fullName>
    </submittedName>
</protein>
<dbReference type="Pfam" id="PF05050">
    <property type="entry name" value="Methyltransf_21"/>
    <property type="match status" value="1"/>
</dbReference>
<dbReference type="SUPFAM" id="SSF53335">
    <property type="entry name" value="S-adenosyl-L-methionine-dependent methyltransferases"/>
    <property type="match status" value="1"/>
</dbReference>
<keyword evidence="2" id="KW-0489">Methyltransferase</keyword>
<dbReference type="PANTHER" id="PTHR34203">
    <property type="entry name" value="METHYLTRANSFERASE, FKBM FAMILY PROTEIN"/>
    <property type="match status" value="1"/>
</dbReference>
<dbReference type="OrthoDB" id="7542440at2"/>
<proteinExistence type="predicted"/>
<dbReference type="NCBIfam" id="TIGR01444">
    <property type="entry name" value="fkbM_fam"/>
    <property type="match status" value="1"/>
</dbReference>
<gene>
    <name evidence="2" type="ORF">LY71_101283</name>
</gene>
<dbReference type="InterPro" id="IPR029063">
    <property type="entry name" value="SAM-dependent_MTases_sf"/>
</dbReference>
<dbReference type="RefSeq" id="WP_106275185.1">
    <property type="nucleotide sequence ID" value="NZ_PVTG01000001.1"/>
</dbReference>
<keyword evidence="3" id="KW-1185">Reference proteome</keyword>
<dbReference type="AlphaFoldDB" id="A0A2T0U1W2"/>
<dbReference type="InterPro" id="IPR006342">
    <property type="entry name" value="FkbM_mtfrase"/>
</dbReference>
<evidence type="ECO:0000313" key="2">
    <source>
        <dbReference type="EMBL" id="PRY51911.1"/>
    </source>
</evidence>
<dbReference type="Gene3D" id="3.40.50.150">
    <property type="entry name" value="Vaccinia Virus protein VP39"/>
    <property type="match status" value="1"/>
</dbReference>
<reference evidence="2 3" key="1">
    <citation type="submission" date="2018-03" db="EMBL/GenBank/DDBJ databases">
        <title>Genomic Encyclopedia of Archaeal and Bacterial Type Strains, Phase II (KMG-II): from individual species to whole genera.</title>
        <authorList>
            <person name="Goeker M."/>
        </authorList>
    </citation>
    <scope>NUCLEOTIDE SEQUENCE [LARGE SCALE GENOMIC DNA]</scope>
    <source>
        <strain evidence="2 3">DSM 45416</strain>
    </source>
</reference>
<dbReference type="PANTHER" id="PTHR34203:SF15">
    <property type="entry name" value="SLL1173 PROTEIN"/>
    <property type="match status" value="1"/>
</dbReference>